<comment type="caution">
    <text evidence="1">The sequence shown here is derived from an EMBL/GenBank/DDBJ whole genome shotgun (WGS) entry which is preliminary data.</text>
</comment>
<dbReference type="EMBL" id="BPQO01000043">
    <property type="protein sequence ID" value="GJD92402.1"/>
    <property type="molecule type" value="Genomic_DNA"/>
</dbReference>
<reference evidence="1" key="2">
    <citation type="submission" date="2021-08" db="EMBL/GenBank/DDBJ databases">
        <authorList>
            <person name="Tani A."/>
            <person name="Ola A."/>
            <person name="Ogura Y."/>
            <person name="Katsura K."/>
            <person name="Hayashi T."/>
        </authorList>
    </citation>
    <scope>NUCLEOTIDE SEQUENCE</scope>
    <source>
        <strain evidence="1">DSM 16372</strain>
    </source>
</reference>
<dbReference type="Proteomes" id="UP001055247">
    <property type="component" value="Unassembled WGS sequence"/>
</dbReference>
<name>A0AAV4ZW71_9HYPH</name>
<dbReference type="RefSeq" id="WP_066920354.1">
    <property type="nucleotide sequence ID" value="NZ_BPQO01000043.1"/>
</dbReference>
<evidence type="ECO:0000313" key="1">
    <source>
        <dbReference type="EMBL" id="GJD92402.1"/>
    </source>
</evidence>
<proteinExistence type="predicted"/>
<reference evidence="1" key="1">
    <citation type="journal article" date="2016" name="Front. Microbiol.">
        <title>Genome Sequence of the Piezophilic, Mesophilic Sulfate-Reducing Bacterium Desulfovibrio indicus J2T.</title>
        <authorList>
            <person name="Cao J."/>
            <person name="Maignien L."/>
            <person name="Shao Z."/>
            <person name="Alain K."/>
            <person name="Jebbar M."/>
        </authorList>
    </citation>
    <scope>NUCLEOTIDE SEQUENCE</scope>
    <source>
        <strain evidence="1">DSM 16372</strain>
    </source>
</reference>
<sequence>MDTEPENADDAFELLLRRTVTNAVTSGLNSNVHRNDDIIARLMDYEQRARQERLSSQTLQVIMSGRRLLGE</sequence>
<organism evidence="1 2">
    <name type="scientific">Methylobacterium hispanicum</name>
    <dbReference type="NCBI Taxonomy" id="270350"/>
    <lineage>
        <taxon>Bacteria</taxon>
        <taxon>Pseudomonadati</taxon>
        <taxon>Pseudomonadota</taxon>
        <taxon>Alphaproteobacteria</taxon>
        <taxon>Hyphomicrobiales</taxon>
        <taxon>Methylobacteriaceae</taxon>
        <taxon>Methylobacterium</taxon>
    </lineage>
</organism>
<accession>A0AAV4ZW71</accession>
<gene>
    <name evidence="1" type="ORF">BHAOGJBA_5956</name>
</gene>
<dbReference type="AlphaFoldDB" id="A0AAV4ZW71"/>
<evidence type="ECO:0000313" key="2">
    <source>
        <dbReference type="Proteomes" id="UP001055247"/>
    </source>
</evidence>
<protein>
    <submittedName>
        <fullName evidence="1">Uncharacterized protein</fullName>
    </submittedName>
</protein>
<keyword evidence="2" id="KW-1185">Reference proteome</keyword>